<reference evidence="1 2" key="1">
    <citation type="submission" date="2020-03" db="EMBL/GenBank/DDBJ databases">
        <title>Whole genome shotgun sequence of Phytohabitans suffuscus NBRC 105367.</title>
        <authorList>
            <person name="Komaki H."/>
            <person name="Tamura T."/>
        </authorList>
    </citation>
    <scope>NUCLEOTIDE SEQUENCE [LARGE SCALE GENOMIC DNA]</scope>
    <source>
        <strain evidence="1 2">NBRC 105367</strain>
    </source>
</reference>
<dbReference type="AlphaFoldDB" id="A0A6F8YBK7"/>
<keyword evidence="2" id="KW-1185">Reference proteome</keyword>
<evidence type="ECO:0000313" key="2">
    <source>
        <dbReference type="Proteomes" id="UP000503011"/>
    </source>
</evidence>
<gene>
    <name evidence="1" type="ORF">Psuf_008270</name>
</gene>
<dbReference type="Proteomes" id="UP000503011">
    <property type="component" value="Chromosome"/>
</dbReference>
<dbReference type="EMBL" id="AP022871">
    <property type="protein sequence ID" value="BCB83514.1"/>
    <property type="molecule type" value="Genomic_DNA"/>
</dbReference>
<name>A0A6F8YBK7_9ACTN</name>
<protein>
    <submittedName>
        <fullName evidence="1">Uncharacterized protein</fullName>
    </submittedName>
</protein>
<accession>A0A6F8YBK7</accession>
<evidence type="ECO:0000313" key="1">
    <source>
        <dbReference type="EMBL" id="BCB83514.1"/>
    </source>
</evidence>
<dbReference type="RefSeq" id="WP_173153944.1">
    <property type="nucleotide sequence ID" value="NZ_AP022871.1"/>
</dbReference>
<organism evidence="1 2">
    <name type="scientific">Phytohabitans suffuscus</name>
    <dbReference type="NCBI Taxonomy" id="624315"/>
    <lineage>
        <taxon>Bacteria</taxon>
        <taxon>Bacillati</taxon>
        <taxon>Actinomycetota</taxon>
        <taxon>Actinomycetes</taxon>
        <taxon>Micromonosporales</taxon>
        <taxon>Micromonosporaceae</taxon>
    </lineage>
</organism>
<dbReference type="KEGG" id="psuu:Psuf_008270"/>
<sequence>MAQTAGLTTDQHKRLREIGDLLATARDLHLATFNITPRDGSQAAKDFTTDLFCEVTKPGEIAKPWPREALQSPRGLAVNLTHQAAIHLDALGLLYQTDRFEDVPGTVARAAFEYISRAIWVLDPNVTHRVRCARQQLVDLASFDELWKARKVSIPASDLENERKKKDLNRAAAIAVLTERFATSIDPKNGKLVTPRDAKGRVTLAGETYLGFTDLAEHFGNAVGSSVNGRELYDALAVLAHPQGNTAFNGLLTDQGDGTAVRTINYVQLERLAGIVAPGFHEALGCPRP</sequence>
<reference evidence="1 2" key="2">
    <citation type="submission" date="2020-03" db="EMBL/GenBank/DDBJ databases">
        <authorList>
            <person name="Ichikawa N."/>
            <person name="Kimura A."/>
            <person name="Kitahashi Y."/>
            <person name="Uohara A."/>
        </authorList>
    </citation>
    <scope>NUCLEOTIDE SEQUENCE [LARGE SCALE GENOMIC DNA]</scope>
    <source>
        <strain evidence="1 2">NBRC 105367</strain>
    </source>
</reference>
<proteinExistence type="predicted"/>